<organism evidence="1 2">
    <name type="scientific">Durusdinium trenchii</name>
    <dbReference type="NCBI Taxonomy" id="1381693"/>
    <lineage>
        <taxon>Eukaryota</taxon>
        <taxon>Sar</taxon>
        <taxon>Alveolata</taxon>
        <taxon>Dinophyceae</taxon>
        <taxon>Suessiales</taxon>
        <taxon>Symbiodiniaceae</taxon>
        <taxon>Durusdinium</taxon>
    </lineage>
</organism>
<evidence type="ECO:0000313" key="1">
    <source>
        <dbReference type="EMBL" id="CAK9111702.1"/>
    </source>
</evidence>
<accession>A0ABP0SH22</accession>
<comment type="caution">
    <text evidence="1">The sequence shown here is derived from an EMBL/GenBank/DDBJ whole genome shotgun (WGS) entry which is preliminary data.</text>
</comment>
<evidence type="ECO:0000313" key="2">
    <source>
        <dbReference type="Proteomes" id="UP001642484"/>
    </source>
</evidence>
<protein>
    <submittedName>
        <fullName evidence="1">Uncharacterized protein</fullName>
    </submittedName>
</protein>
<keyword evidence="2" id="KW-1185">Reference proteome</keyword>
<dbReference type="Proteomes" id="UP001642484">
    <property type="component" value="Unassembled WGS sequence"/>
</dbReference>
<reference evidence="1 2" key="1">
    <citation type="submission" date="2024-02" db="EMBL/GenBank/DDBJ databases">
        <authorList>
            <person name="Chen Y."/>
            <person name="Shah S."/>
            <person name="Dougan E. K."/>
            <person name="Thang M."/>
            <person name="Chan C."/>
        </authorList>
    </citation>
    <scope>NUCLEOTIDE SEQUENCE [LARGE SCALE GENOMIC DNA]</scope>
</reference>
<dbReference type="EMBL" id="CAXAMN010027584">
    <property type="protein sequence ID" value="CAK9111702.1"/>
    <property type="molecule type" value="Genomic_DNA"/>
</dbReference>
<proteinExistence type="predicted"/>
<name>A0ABP0SH22_9DINO</name>
<gene>
    <name evidence="1" type="ORF">CCMP2556_LOCUS51837</name>
</gene>
<sequence length="372" mass="40968">MAWLFLRIKGEKLFVVQNDSYGSLGLVSLLGMRFAARRFQKTQRLRSPSSRREVALVAGLLPVLPSSSARAGPFVSFLSDILPVREAQREVAKVDAEIREGVNRWTEVTVRRIKSPEVPDASGAEEAVLLAGDYAVNVAGLDRKTTSLRAAELEAKEPARLRGRAEAGLFETEMIGSVTYHMVANLDKPAFKAYCIWRAYGEALEAAPEKATAFRRAFGRSLLTRLLKDIPAQAPPIRASQEAEFLISQLQAAFDAFITAGLCTKISLQADDVLVDIWASGGSSELVLPVLVEGDPLVDAQLLLFEETTPLVLPDPIQAALVSWLEEAPGPGYVSLQTYYVNSRWRGTTEYSNMVYVPKQRLFQLTLHRSTS</sequence>